<sequence length="340" mass="39254">MFFTDTTQFFLSASAYLTRYPSENNLQLGISKSMMDSPSRYPLHERLLMIVKDSNTNIQMVAIWTPPHFMTLSFQIITEQSTELRHAILKGLTNILFTQDFTSLRIENSSKDLSFDDLEGIIRKLGRKLTGVLSDEEECLVLCKEYVNLFKDSSKAPTYQVTDRMISYALSRDNLVLPKTETEYEVKILDTSNSELVKIYTGMIQKFWKYCFPNRDQLSEEFILENILMKPSQSEYSFYITRKGDSKVLATTIATPIPKACRYSYVWTEEEYRGKGIASFMIQSISKHLFEKKDSLSGELMFDKIFLFADATNPTSNGVYVRSGFKPERELAECALNYHE</sequence>
<name>D2V0S0_NAEGR</name>
<dbReference type="SUPFAM" id="SSF55729">
    <property type="entry name" value="Acyl-CoA N-acyltransferases (Nat)"/>
    <property type="match status" value="1"/>
</dbReference>
<dbReference type="KEGG" id="ngr:NAEGRDRAFT_62393"/>
<dbReference type="InParanoid" id="D2V0S0"/>
<dbReference type="EMBL" id="GG738847">
    <property type="protein sequence ID" value="EFC49777.1"/>
    <property type="molecule type" value="Genomic_DNA"/>
</dbReference>
<reference evidence="2 3" key="1">
    <citation type="journal article" date="2010" name="Cell">
        <title>The genome of Naegleria gruberi illuminates early eukaryotic versatility.</title>
        <authorList>
            <person name="Fritz-Laylin L.K."/>
            <person name="Prochnik S.E."/>
            <person name="Ginger M.L."/>
            <person name="Dacks J.B."/>
            <person name="Carpenter M.L."/>
            <person name="Field M.C."/>
            <person name="Kuo A."/>
            <person name="Paredez A."/>
            <person name="Chapman J."/>
            <person name="Pham J."/>
            <person name="Shu S."/>
            <person name="Neupane R."/>
            <person name="Cipriano M."/>
            <person name="Mancuso J."/>
            <person name="Tu H."/>
            <person name="Salamov A."/>
            <person name="Lindquist E."/>
            <person name="Shapiro H."/>
            <person name="Lucas S."/>
            <person name="Grigoriev I.V."/>
            <person name="Cande W.Z."/>
            <person name="Fulton C."/>
            <person name="Rokhsar D.S."/>
            <person name="Dawson S.C."/>
        </authorList>
    </citation>
    <scope>NUCLEOTIDE SEQUENCE [LARGE SCALE GENOMIC DNA]</scope>
    <source>
        <strain evidence="2 3">NEG-M</strain>
    </source>
</reference>
<evidence type="ECO:0000313" key="2">
    <source>
        <dbReference type="EMBL" id="EFC49777.1"/>
    </source>
</evidence>
<dbReference type="GO" id="GO:0016747">
    <property type="term" value="F:acyltransferase activity, transferring groups other than amino-acyl groups"/>
    <property type="evidence" value="ECO:0007669"/>
    <property type="project" value="InterPro"/>
</dbReference>
<dbReference type="GeneID" id="8855448"/>
<dbReference type="RefSeq" id="XP_002682521.1">
    <property type="nucleotide sequence ID" value="XM_002682475.1"/>
</dbReference>
<evidence type="ECO:0000259" key="1">
    <source>
        <dbReference type="PROSITE" id="PS51186"/>
    </source>
</evidence>
<dbReference type="Gene3D" id="3.40.630.30">
    <property type="match status" value="1"/>
</dbReference>
<dbReference type="VEuPathDB" id="AmoebaDB:NAEGRDRAFT_62393"/>
<gene>
    <name evidence="2" type="ORF">NAEGRDRAFT_62393</name>
</gene>
<feature type="domain" description="N-acetyltransferase" evidence="1">
    <location>
        <begin position="198"/>
        <end position="340"/>
    </location>
</feature>
<dbReference type="Proteomes" id="UP000006671">
    <property type="component" value="Unassembled WGS sequence"/>
</dbReference>
<dbReference type="Pfam" id="PF00583">
    <property type="entry name" value="Acetyltransf_1"/>
    <property type="match status" value="1"/>
</dbReference>
<evidence type="ECO:0000313" key="3">
    <source>
        <dbReference type="Proteomes" id="UP000006671"/>
    </source>
</evidence>
<dbReference type="CDD" id="cd04301">
    <property type="entry name" value="NAT_SF"/>
    <property type="match status" value="1"/>
</dbReference>
<dbReference type="PROSITE" id="PS51186">
    <property type="entry name" value="GNAT"/>
    <property type="match status" value="1"/>
</dbReference>
<dbReference type="InterPro" id="IPR000182">
    <property type="entry name" value="GNAT_dom"/>
</dbReference>
<organism evidence="3">
    <name type="scientific">Naegleria gruberi</name>
    <name type="common">Amoeba</name>
    <dbReference type="NCBI Taxonomy" id="5762"/>
    <lineage>
        <taxon>Eukaryota</taxon>
        <taxon>Discoba</taxon>
        <taxon>Heterolobosea</taxon>
        <taxon>Tetramitia</taxon>
        <taxon>Eutetramitia</taxon>
        <taxon>Vahlkampfiidae</taxon>
        <taxon>Naegleria</taxon>
    </lineage>
</organism>
<keyword evidence="2" id="KW-0808">Transferase</keyword>
<dbReference type="InterPro" id="IPR016181">
    <property type="entry name" value="Acyl_CoA_acyltransferase"/>
</dbReference>
<keyword evidence="3" id="KW-1185">Reference proteome</keyword>
<protein>
    <submittedName>
        <fullName evidence="2">GCN5-related N-acetyltransferase</fullName>
    </submittedName>
</protein>
<dbReference type="AlphaFoldDB" id="D2V0S0"/>
<proteinExistence type="predicted"/>
<accession>D2V0S0</accession>
<dbReference type="OrthoDB" id="61870at2759"/>